<dbReference type="Proteomes" id="UP000239735">
    <property type="component" value="Unassembled WGS sequence"/>
</dbReference>
<evidence type="ECO:0008006" key="4">
    <source>
        <dbReference type="Google" id="ProtNLM"/>
    </source>
</evidence>
<dbReference type="EMBL" id="OKRB01000150">
    <property type="protein sequence ID" value="SPE31380.1"/>
    <property type="molecule type" value="Genomic_DNA"/>
</dbReference>
<evidence type="ECO:0000256" key="1">
    <source>
        <dbReference type="SAM" id="SignalP"/>
    </source>
</evidence>
<proteinExistence type="predicted"/>
<accession>A0A2N9M7G0</accession>
<evidence type="ECO:0000313" key="3">
    <source>
        <dbReference type="Proteomes" id="UP000239735"/>
    </source>
</evidence>
<feature type="signal peptide" evidence="1">
    <location>
        <begin position="1"/>
        <end position="28"/>
    </location>
</feature>
<evidence type="ECO:0000313" key="2">
    <source>
        <dbReference type="EMBL" id="SPE31380.1"/>
    </source>
</evidence>
<gene>
    <name evidence="2" type="ORF">SBA5_880048</name>
</gene>
<name>A0A2N9M7G0_9BACT</name>
<sequence length="271" mass="29851">MKSLFAQRLRSWSLITMLVCAWRPNAQAEPIPVHHVEGTIHGFLELRSEDGRVLASGDIVQIVHGDRVTSHTLFTFKDGSIDDETTVFSQHRTFHLITDHHIQKGPSFPHPMDVLIDSRSGQVTVRSTGKDGKEELKTDHLGLPPDLTNGMVPLVVENMRPDAPETIVSMLVATPKPRLVKLAISYRGEETFSVVGSPRKAIHYEIKIELGGVAGVVAPLIGKEPPNIQLWIIGGQAPTFVREQGPIYPEGPMMTIQLASPVWPDSPKSGY</sequence>
<feature type="chain" id="PRO_5014912567" description="Secreted protein" evidence="1">
    <location>
        <begin position="29"/>
        <end position="271"/>
    </location>
</feature>
<dbReference type="AlphaFoldDB" id="A0A2N9M7G0"/>
<keyword evidence="1" id="KW-0732">Signal</keyword>
<organism evidence="2 3">
    <name type="scientific">Candidatus Sulfuritelmatomonas gaucii</name>
    <dbReference type="NCBI Taxonomy" id="2043161"/>
    <lineage>
        <taxon>Bacteria</taxon>
        <taxon>Pseudomonadati</taxon>
        <taxon>Acidobacteriota</taxon>
        <taxon>Terriglobia</taxon>
        <taxon>Terriglobales</taxon>
        <taxon>Acidobacteriaceae</taxon>
        <taxon>Candidatus Sulfuritelmatomonas</taxon>
    </lineage>
</organism>
<protein>
    <recommendedName>
        <fullName evidence="4">Secreted protein</fullName>
    </recommendedName>
</protein>
<reference evidence="3" key="1">
    <citation type="submission" date="2018-02" db="EMBL/GenBank/DDBJ databases">
        <authorList>
            <person name="Hausmann B."/>
        </authorList>
    </citation>
    <scope>NUCLEOTIDE SEQUENCE [LARGE SCALE GENOMIC DNA]</scope>
    <source>
        <strain evidence="3">Peat soil MAG SbA5</strain>
    </source>
</reference>